<evidence type="ECO:0000259" key="2">
    <source>
        <dbReference type="Pfam" id="PF04316"/>
    </source>
</evidence>
<name>F5YBX5_LEAAZ</name>
<gene>
    <name evidence="3" type="ordered locus">TREAZ_1831</name>
</gene>
<evidence type="ECO:0000313" key="3">
    <source>
        <dbReference type="EMBL" id="AEF82124.1"/>
    </source>
</evidence>
<accession>F5YBX5</accession>
<dbReference type="EMBL" id="CP001841">
    <property type="protein sequence ID" value="AEF82124.1"/>
    <property type="molecule type" value="Genomic_DNA"/>
</dbReference>
<evidence type="ECO:0000313" key="4">
    <source>
        <dbReference type="Proteomes" id="UP000009222"/>
    </source>
</evidence>
<dbReference type="HOGENOM" id="CLU_184596_0_0_12"/>
<dbReference type="Pfam" id="PF04316">
    <property type="entry name" value="FlgM"/>
    <property type="match status" value="1"/>
</dbReference>
<dbReference type="eggNOG" id="ENOG502ZRHI">
    <property type="taxonomic scope" value="Bacteria"/>
</dbReference>
<dbReference type="InterPro" id="IPR035890">
    <property type="entry name" value="Anti-sigma-28_factor_FlgM_sf"/>
</dbReference>
<proteinExistence type="predicted"/>
<dbReference type="RefSeq" id="WP_015710201.1">
    <property type="nucleotide sequence ID" value="NC_015577.1"/>
</dbReference>
<dbReference type="OrthoDB" id="361428at2"/>
<dbReference type="InParanoid" id="F5YBX5"/>
<dbReference type="SUPFAM" id="SSF101498">
    <property type="entry name" value="Anti-sigma factor FlgM"/>
    <property type="match status" value="1"/>
</dbReference>
<reference evidence="3 4" key="2">
    <citation type="journal article" date="2011" name="ISME J.">
        <title>RNA-seq reveals cooperative metabolic interactions between two termite-gut spirochete species in co-culture.</title>
        <authorList>
            <person name="Rosenthal A.Z."/>
            <person name="Matson E.G."/>
            <person name="Eldar A."/>
            <person name="Leadbetter J.R."/>
        </authorList>
    </citation>
    <scope>NUCLEOTIDE SEQUENCE [LARGE SCALE GENOMIC DNA]</scope>
    <source>
        <strain evidence="4">ATCC BAA-888 / DSM 13862 / ZAS-9</strain>
    </source>
</reference>
<evidence type="ECO:0000256" key="1">
    <source>
        <dbReference type="SAM" id="MobiDB-lite"/>
    </source>
</evidence>
<dbReference type="AlphaFoldDB" id="F5YBX5"/>
<feature type="region of interest" description="Disordered" evidence="1">
    <location>
        <begin position="1"/>
        <end position="36"/>
    </location>
</feature>
<protein>
    <recommendedName>
        <fullName evidence="2">Anti-sigma-28 factor FlgM C-terminal domain-containing protein</fullName>
    </recommendedName>
</protein>
<sequence length="94" mass="10250">MTIGRIDSIDPIPPGKKPGQGSQVNEASQTDSISISSEAVEKAEMLRVMEMVNTAPDVRTDRVEELRAKINDPSYINDKVLDATADKIFDALFG</sequence>
<feature type="domain" description="Anti-sigma-28 factor FlgM C-terminal" evidence="2">
    <location>
        <begin position="31"/>
        <end position="89"/>
    </location>
</feature>
<reference evidence="4" key="1">
    <citation type="submission" date="2009-12" db="EMBL/GenBank/DDBJ databases">
        <title>Complete sequence of Treponema azotonutricium strain ZAS-9.</title>
        <authorList>
            <person name="Tetu S.G."/>
            <person name="Matson E."/>
            <person name="Ren Q."/>
            <person name="Seshadri R."/>
            <person name="Elbourne L."/>
            <person name="Hassan K.A."/>
            <person name="Durkin A."/>
            <person name="Radune D."/>
            <person name="Mohamoud Y."/>
            <person name="Shay R."/>
            <person name="Jin S."/>
            <person name="Zhang X."/>
            <person name="Lucey K."/>
            <person name="Ballor N.R."/>
            <person name="Ottesen E."/>
            <person name="Rosenthal R."/>
            <person name="Allen A."/>
            <person name="Leadbetter J.R."/>
            <person name="Paulsen I.T."/>
        </authorList>
    </citation>
    <scope>NUCLEOTIDE SEQUENCE [LARGE SCALE GENOMIC DNA]</scope>
    <source>
        <strain evidence="4">ATCC BAA-888 / DSM 13862 / ZAS-9</strain>
    </source>
</reference>
<organism evidence="3 4">
    <name type="scientific">Leadbettera azotonutricia (strain ATCC BAA-888 / DSM 13862 / ZAS-9)</name>
    <name type="common">Treponema azotonutricium</name>
    <dbReference type="NCBI Taxonomy" id="545695"/>
    <lineage>
        <taxon>Bacteria</taxon>
        <taxon>Pseudomonadati</taxon>
        <taxon>Spirochaetota</taxon>
        <taxon>Spirochaetia</taxon>
        <taxon>Spirochaetales</taxon>
        <taxon>Breznakiellaceae</taxon>
        <taxon>Leadbettera</taxon>
    </lineage>
</organism>
<dbReference type="InterPro" id="IPR031316">
    <property type="entry name" value="FlgM_C"/>
</dbReference>
<dbReference type="KEGG" id="taz:TREAZ_1831"/>
<dbReference type="STRING" id="545695.TREAZ_1831"/>
<feature type="compositionally biased region" description="Polar residues" evidence="1">
    <location>
        <begin position="20"/>
        <end position="36"/>
    </location>
</feature>
<dbReference type="Proteomes" id="UP000009222">
    <property type="component" value="Chromosome"/>
</dbReference>
<keyword evidence="4" id="KW-1185">Reference proteome</keyword>